<dbReference type="SUPFAM" id="SSF69318">
    <property type="entry name" value="Integrin alpha N-terminal domain"/>
    <property type="match status" value="1"/>
</dbReference>
<keyword evidence="2" id="KW-0325">Glycoprotein</keyword>
<organism evidence="4 5">
    <name type="scientific">Symplocastrum torsivum CPER-KK1</name>
    <dbReference type="NCBI Taxonomy" id="450513"/>
    <lineage>
        <taxon>Bacteria</taxon>
        <taxon>Bacillati</taxon>
        <taxon>Cyanobacteriota</taxon>
        <taxon>Cyanophyceae</taxon>
        <taxon>Oscillatoriophycideae</taxon>
        <taxon>Oscillatoriales</taxon>
        <taxon>Microcoleaceae</taxon>
        <taxon>Symplocastrum</taxon>
    </lineage>
</organism>
<evidence type="ECO:0000313" key="5">
    <source>
        <dbReference type="Proteomes" id="UP000753908"/>
    </source>
</evidence>
<proteinExistence type="predicted"/>
<accession>A0A951UCU1</accession>
<dbReference type="GO" id="GO:0007155">
    <property type="term" value="P:cell adhesion"/>
    <property type="evidence" value="ECO:0007669"/>
    <property type="project" value="InterPro"/>
</dbReference>
<evidence type="ECO:0000256" key="1">
    <source>
        <dbReference type="ARBA" id="ARBA00022729"/>
    </source>
</evidence>
<feature type="domain" description="ASPIC/UnbV" evidence="3">
    <location>
        <begin position="582"/>
        <end position="641"/>
    </location>
</feature>
<comment type="caution">
    <text evidence="4">The sequence shown here is derived from an EMBL/GenBank/DDBJ whole genome shotgun (WGS) entry which is preliminary data.</text>
</comment>
<reference evidence="4" key="2">
    <citation type="journal article" date="2022" name="Microbiol. Resour. Announc.">
        <title>Metagenome Sequencing to Explore Phylogenomics of Terrestrial Cyanobacteria.</title>
        <authorList>
            <person name="Ward R.D."/>
            <person name="Stajich J.E."/>
            <person name="Johansen J.R."/>
            <person name="Huntemann M."/>
            <person name="Clum A."/>
            <person name="Foster B."/>
            <person name="Foster B."/>
            <person name="Roux S."/>
            <person name="Palaniappan K."/>
            <person name="Varghese N."/>
            <person name="Mukherjee S."/>
            <person name="Reddy T.B.K."/>
            <person name="Daum C."/>
            <person name="Copeland A."/>
            <person name="Chen I.A."/>
            <person name="Ivanova N.N."/>
            <person name="Kyrpides N.C."/>
            <person name="Shapiro N."/>
            <person name="Eloe-Fadrosh E.A."/>
            <person name="Pietrasiak N."/>
        </authorList>
    </citation>
    <scope>NUCLEOTIDE SEQUENCE</scope>
    <source>
        <strain evidence="4">CPER-KK1</strain>
    </source>
</reference>
<reference evidence="4" key="1">
    <citation type="submission" date="2021-05" db="EMBL/GenBank/DDBJ databases">
        <authorList>
            <person name="Pietrasiak N."/>
            <person name="Ward R."/>
            <person name="Stajich J.E."/>
            <person name="Kurbessoian T."/>
        </authorList>
    </citation>
    <scope>NUCLEOTIDE SEQUENCE</scope>
    <source>
        <strain evidence="4">CPER-KK1</strain>
    </source>
</reference>
<dbReference type="InterPro" id="IPR011519">
    <property type="entry name" value="UnbV_ASPIC"/>
</dbReference>
<sequence length="679" mass="74029">MSILAGFIQQHVKRLLAIAVILGLFGFTRLPALSATEQAAIADRFDFSSLPLPELKGQSPRFVRAVHPSLERHSAWISSVGASVALNDLDGDGLSNDVCYVDTRTDRVIVASVPGTTNRYQPFKLEPTALSYNPATMAPMGCLPGDLNEDGLMDILVYYWGRTPIAFLHAQAEANTVETTSRDVSTLNSNIYVQREIVPKQQRWYTNAATFADLDGDGHPDLIVGNYFQDDAEILNVNATGVESMQHSMTRAYNGGHNRLMLWAGATIGAEPTVRFQEAKGVLDESVARGWTLAVGTADLDGDLLPEIYFANDFGPDRLLHNRSKPGELQFALLEGKKTLTTPNSKVLGHDGFKGMGVDFGDVNEDGLLDIYVSNIAAEYALEESHFLFVSTGELDRMSKGVAPYIDRSEPLGLSRSGWGWETKFGDFDNDGGLEALQATGFAKGTVNRWPELHELAMGNDELLKLPGVWPRFQPGDDLSGHQHNPFFVRASNGRYYDLAKELGLDKPQVTRGIATADVDGDGDLDFAVANQWEPSYLYRNESPQAGTFLGLHLLLPLHSQQLSGTSFRPGHPGTETLGRPAIGATATVYLPDGRRLVAQVDGGNGHSGARSPDLHFGLGQLERDIQMPVELHWRDLEGQVHQETLQLTPGWHTVLLDTNAVGSSLATEPRTSSAKGQV</sequence>
<name>A0A951UCU1_9CYAN</name>
<dbReference type="EMBL" id="JAHHIF010000066">
    <property type="protein sequence ID" value="MBW4548595.1"/>
    <property type="molecule type" value="Genomic_DNA"/>
</dbReference>
<dbReference type="PRINTS" id="PR01185">
    <property type="entry name" value="INTEGRINA"/>
</dbReference>
<dbReference type="Pfam" id="PF01839">
    <property type="entry name" value="FG-GAP"/>
    <property type="match status" value="2"/>
</dbReference>
<protein>
    <submittedName>
        <fullName evidence="4">CRTAC1 family protein</fullName>
    </submittedName>
</protein>
<dbReference type="PANTHER" id="PTHR16026:SF0">
    <property type="entry name" value="CARTILAGE ACIDIC PROTEIN 1"/>
    <property type="match status" value="1"/>
</dbReference>
<evidence type="ECO:0000259" key="3">
    <source>
        <dbReference type="Pfam" id="PF07593"/>
    </source>
</evidence>
<keyword evidence="1" id="KW-0732">Signal</keyword>
<dbReference type="InterPro" id="IPR028994">
    <property type="entry name" value="Integrin_alpha_N"/>
</dbReference>
<dbReference type="GO" id="GO:0008305">
    <property type="term" value="C:integrin complex"/>
    <property type="evidence" value="ECO:0007669"/>
    <property type="project" value="InterPro"/>
</dbReference>
<dbReference type="Proteomes" id="UP000753908">
    <property type="component" value="Unassembled WGS sequence"/>
</dbReference>
<dbReference type="PANTHER" id="PTHR16026">
    <property type="entry name" value="CARTILAGE ACIDIC PROTEIN 1"/>
    <property type="match status" value="1"/>
</dbReference>
<gene>
    <name evidence="4" type="ORF">KME25_29815</name>
</gene>
<dbReference type="InterPro" id="IPR000413">
    <property type="entry name" value="Integrin_alpha"/>
</dbReference>
<dbReference type="AlphaFoldDB" id="A0A951UCU1"/>
<evidence type="ECO:0000313" key="4">
    <source>
        <dbReference type="EMBL" id="MBW4548595.1"/>
    </source>
</evidence>
<dbReference type="InterPro" id="IPR027039">
    <property type="entry name" value="Crtac1"/>
</dbReference>
<dbReference type="Gene3D" id="2.130.10.130">
    <property type="entry name" value="Integrin alpha, N-terminal"/>
    <property type="match status" value="2"/>
</dbReference>
<dbReference type="InterPro" id="IPR013517">
    <property type="entry name" value="FG-GAP"/>
</dbReference>
<dbReference type="Pfam" id="PF13517">
    <property type="entry name" value="FG-GAP_3"/>
    <property type="match status" value="1"/>
</dbReference>
<dbReference type="Pfam" id="PF07593">
    <property type="entry name" value="UnbV_ASPIC"/>
    <property type="match status" value="1"/>
</dbReference>
<evidence type="ECO:0000256" key="2">
    <source>
        <dbReference type="ARBA" id="ARBA00023180"/>
    </source>
</evidence>